<reference evidence="2" key="2">
    <citation type="submission" date="2023-04" db="EMBL/GenBank/DDBJ databases">
        <title>'Rhodoalgimonas zhirmunskyi' gen. nov., isolated from a red alga.</title>
        <authorList>
            <person name="Nedashkovskaya O.I."/>
            <person name="Otstavnykh N.Y."/>
            <person name="Bystritskaya E.P."/>
            <person name="Balabanova L.A."/>
            <person name="Isaeva M.P."/>
        </authorList>
    </citation>
    <scope>NUCLEOTIDE SEQUENCE</scope>
    <source>
        <strain evidence="2">10Alg 79</strain>
    </source>
</reference>
<name>A0AAJ1X6Q0_9RHOB</name>
<dbReference type="RefSeq" id="WP_317627052.1">
    <property type="nucleotide sequence ID" value="NZ_JANFFA010000004.1"/>
</dbReference>
<comment type="caution">
    <text evidence="2">The sequence shown here is derived from an EMBL/GenBank/DDBJ whole genome shotgun (WGS) entry which is preliminary data.</text>
</comment>
<dbReference type="AlphaFoldDB" id="A0AAJ1X6Q0"/>
<accession>A0AAJ1X6Q0</accession>
<feature type="region of interest" description="Disordered" evidence="1">
    <location>
        <begin position="80"/>
        <end position="163"/>
    </location>
</feature>
<dbReference type="Proteomes" id="UP001227162">
    <property type="component" value="Unassembled WGS sequence"/>
</dbReference>
<organism evidence="2 3">
    <name type="scientific">Rhodalgimonas zhirmunskyi</name>
    <dbReference type="NCBI Taxonomy" id="2964767"/>
    <lineage>
        <taxon>Bacteria</taxon>
        <taxon>Pseudomonadati</taxon>
        <taxon>Pseudomonadota</taxon>
        <taxon>Alphaproteobacteria</taxon>
        <taxon>Rhodobacterales</taxon>
        <taxon>Roseobacteraceae</taxon>
        <taxon>Rhodalgimonas</taxon>
    </lineage>
</organism>
<feature type="compositionally biased region" description="Pro residues" evidence="1">
    <location>
        <begin position="121"/>
        <end position="137"/>
    </location>
</feature>
<evidence type="ECO:0000256" key="1">
    <source>
        <dbReference type="SAM" id="MobiDB-lite"/>
    </source>
</evidence>
<keyword evidence="3" id="KW-1185">Reference proteome</keyword>
<proteinExistence type="predicted"/>
<evidence type="ECO:0000313" key="3">
    <source>
        <dbReference type="Proteomes" id="UP001227162"/>
    </source>
</evidence>
<evidence type="ECO:0000313" key="2">
    <source>
        <dbReference type="EMBL" id="MDQ2095434.1"/>
    </source>
</evidence>
<feature type="region of interest" description="Disordered" evidence="1">
    <location>
        <begin position="1"/>
        <end position="22"/>
    </location>
</feature>
<protein>
    <submittedName>
        <fullName evidence="2">DUF4177 domain-containing protein</fullName>
    </submittedName>
</protein>
<reference evidence="2" key="1">
    <citation type="submission" date="2022-07" db="EMBL/GenBank/DDBJ databases">
        <authorList>
            <person name="Otstavnykh N."/>
            <person name="Isaeva M."/>
            <person name="Bystritskaya E."/>
        </authorList>
    </citation>
    <scope>NUCLEOTIDE SEQUENCE</scope>
    <source>
        <strain evidence="2">10Alg 79</strain>
    </source>
</reference>
<gene>
    <name evidence="2" type="ORF">NOI20_15045</name>
</gene>
<feature type="compositionally biased region" description="Low complexity" evidence="1">
    <location>
        <begin position="80"/>
        <end position="95"/>
    </location>
</feature>
<dbReference type="EMBL" id="JANFFA010000004">
    <property type="protein sequence ID" value="MDQ2095434.1"/>
    <property type="molecule type" value="Genomic_DNA"/>
</dbReference>
<sequence>MTQYEYKVLPAPRKGTKAKGVKAPEERFALSIQELMNQEAAQGWEFQRAETLPSEERQRLTSSQVVYRDLLVFRRAVTAQTAPTKAPAETPAQPAVNPPAVKQPTPSEPPTPAASVEKPKAPAPLADPVPATPPRNEPPLGARPQGEDNAPQVIFRAPPRKDD</sequence>